<evidence type="ECO:0000313" key="10">
    <source>
        <dbReference type="EMBL" id="AJQ94424.1"/>
    </source>
</evidence>
<comment type="similarity">
    <text evidence="8">Belongs to the FtsL family.</text>
</comment>
<dbReference type="HAMAP" id="MF_00910">
    <property type="entry name" value="FtsL"/>
    <property type="match status" value="1"/>
</dbReference>
<evidence type="ECO:0000313" key="11">
    <source>
        <dbReference type="Proteomes" id="UP000032266"/>
    </source>
</evidence>
<dbReference type="NCBIfam" id="TIGR02209">
    <property type="entry name" value="ftsL_broad"/>
    <property type="match status" value="1"/>
</dbReference>
<dbReference type="PANTHER" id="PTHR37479:SF1">
    <property type="entry name" value="CELL DIVISION PROTEIN FTSL"/>
    <property type="match status" value="1"/>
</dbReference>
<comment type="subcellular location">
    <subcellularLocation>
        <location evidence="8">Cell inner membrane</location>
        <topology evidence="8">Single-pass type II membrane protein</topology>
    </subcellularLocation>
    <subcellularLocation>
        <location evidence="1">Cell membrane</location>
        <topology evidence="1">Single-pass type II membrane protein</topology>
    </subcellularLocation>
    <text evidence="8">Localizes to the division septum where it forms a ring structure.</text>
</comment>
<evidence type="ECO:0000256" key="1">
    <source>
        <dbReference type="ARBA" id="ARBA00004401"/>
    </source>
</evidence>
<dbReference type="KEGG" id="gsn:YC6258_02386"/>
<keyword evidence="3 8" id="KW-0132">Cell division</keyword>
<evidence type="ECO:0000256" key="2">
    <source>
        <dbReference type="ARBA" id="ARBA00022475"/>
    </source>
</evidence>
<dbReference type="STRING" id="1445510.YC6258_02386"/>
<evidence type="ECO:0000256" key="3">
    <source>
        <dbReference type="ARBA" id="ARBA00022618"/>
    </source>
</evidence>
<dbReference type="HOGENOM" id="CLU_156524_1_2_6"/>
<gene>
    <name evidence="8" type="primary">ftsL</name>
    <name evidence="10" type="ORF">YC6258_02386</name>
</gene>
<evidence type="ECO:0000256" key="9">
    <source>
        <dbReference type="NCBIfam" id="TIGR02209"/>
    </source>
</evidence>
<comment type="function">
    <text evidence="8">Essential cell division protein. May link together the upstream cell division proteins, which are predominantly cytoplasmic, with the downstream cell division proteins, which are predominantly periplasmic.</text>
</comment>
<reference evidence="10 11" key="1">
    <citation type="submission" date="2014-01" db="EMBL/GenBank/DDBJ databases">
        <title>Full genme sequencing of cellulolytic bacterium Gynuella sunshinyii YC6258T gen. nov., sp. nov.</title>
        <authorList>
            <person name="Khan H."/>
            <person name="Chung E.J."/>
            <person name="Chung Y.R."/>
        </authorList>
    </citation>
    <scope>NUCLEOTIDE SEQUENCE [LARGE SCALE GENOMIC DNA]</scope>
    <source>
        <strain evidence="10 11">YC6258</strain>
    </source>
</reference>
<evidence type="ECO:0000256" key="5">
    <source>
        <dbReference type="ARBA" id="ARBA00022989"/>
    </source>
</evidence>
<dbReference type="GO" id="GO:0032153">
    <property type="term" value="C:cell division site"/>
    <property type="evidence" value="ECO:0007669"/>
    <property type="project" value="UniProtKB-UniRule"/>
</dbReference>
<keyword evidence="6 8" id="KW-0472">Membrane</keyword>
<keyword evidence="4 8" id="KW-0812">Transmembrane</keyword>
<keyword evidence="5 8" id="KW-1133">Transmembrane helix</keyword>
<sequence length="77" mass="8690">MVLASGVGVIYSTHLTRSYFTQLQQLEKESEQLNTLYGKLLLEESALSAPARIENKARERGMINPNTDQIKVLQEQP</sequence>
<keyword evidence="7 8" id="KW-0131">Cell cycle</keyword>
<protein>
    <recommendedName>
        <fullName evidence="8 9">Cell division protein FtsL</fullName>
    </recommendedName>
</protein>
<evidence type="ECO:0000256" key="8">
    <source>
        <dbReference type="HAMAP-Rule" id="MF_00910"/>
    </source>
</evidence>
<dbReference type="Pfam" id="PF04999">
    <property type="entry name" value="FtsL"/>
    <property type="match status" value="1"/>
</dbReference>
<proteinExistence type="inferred from homology"/>
<name>A0A0C5VVE4_9GAMM</name>
<dbReference type="EMBL" id="CP007142">
    <property type="protein sequence ID" value="AJQ94424.1"/>
    <property type="molecule type" value="Genomic_DNA"/>
</dbReference>
<keyword evidence="2 8" id="KW-1003">Cell membrane</keyword>
<dbReference type="PANTHER" id="PTHR37479">
    <property type="entry name" value="CELL DIVISION PROTEIN FTSL"/>
    <property type="match status" value="1"/>
</dbReference>
<organism evidence="10 11">
    <name type="scientific">Gynuella sunshinyii YC6258</name>
    <dbReference type="NCBI Taxonomy" id="1445510"/>
    <lineage>
        <taxon>Bacteria</taxon>
        <taxon>Pseudomonadati</taxon>
        <taxon>Pseudomonadota</taxon>
        <taxon>Gammaproteobacteria</taxon>
        <taxon>Oceanospirillales</taxon>
        <taxon>Saccharospirillaceae</taxon>
        <taxon>Gynuella</taxon>
    </lineage>
</organism>
<evidence type="ECO:0000256" key="4">
    <source>
        <dbReference type="ARBA" id="ARBA00022692"/>
    </source>
</evidence>
<accession>A0A0C5VVE4</accession>
<comment type="subunit">
    <text evidence="8">Part of a complex composed of FtsB, FtsL and FtsQ.</text>
</comment>
<dbReference type="InterPro" id="IPR011922">
    <property type="entry name" value="Cell_div_FtsL"/>
</dbReference>
<dbReference type="GO" id="GO:0043093">
    <property type="term" value="P:FtsZ-dependent cytokinesis"/>
    <property type="evidence" value="ECO:0007669"/>
    <property type="project" value="UniProtKB-UniRule"/>
</dbReference>
<evidence type="ECO:0000256" key="6">
    <source>
        <dbReference type="ARBA" id="ARBA00023136"/>
    </source>
</evidence>
<dbReference type="AlphaFoldDB" id="A0A0C5VVE4"/>
<dbReference type="GO" id="GO:0005886">
    <property type="term" value="C:plasma membrane"/>
    <property type="evidence" value="ECO:0007669"/>
    <property type="project" value="UniProtKB-SubCell"/>
</dbReference>
<dbReference type="Proteomes" id="UP000032266">
    <property type="component" value="Chromosome"/>
</dbReference>
<evidence type="ECO:0000256" key="7">
    <source>
        <dbReference type="ARBA" id="ARBA00023306"/>
    </source>
</evidence>
<keyword evidence="11" id="KW-1185">Reference proteome</keyword>
<keyword evidence="8" id="KW-0997">Cell inner membrane</keyword>